<dbReference type="InterPro" id="IPR036388">
    <property type="entry name" value="WH-like_DNA-bd_sf"/>
</dbReference>
<dbReference type="SUPFAM" id="SSF46785">
    <property type="entry name" value="Winged helix' DNA-binding domain"/>
    <property type="match status" value="1"/>
</dbReference>
<dbReference type="EMBL" id="QBKN01000007">
    <property type="protein sequence ID" value="PTX49287.1"/>
    <property type="molecule type" value="Genomic_DNA"/>
</dbReference>
<evidence type="ECO:0000259" key="5">
    <source>
        <dbReference type="PROSITE" id="PS50931"/>
    </source>
</evidence>
<dbReference type="OrthoDB" id="9803735at2"/>
<evidence type="ECO:0000256" key="1">
    <source>
        <dbReference type="ARBA" id="ARBA00009437"/>
    </source>
</evidence>
<reference evidence="6 7" key="1">
    <citation type="submission" date="2018-04" db="EMBL/GenBank/DDBJ databases">
        <title>Genomic Encyclopedia of Archaeal and Bacterial Type Strains, Phase II (KMG-II): from individual species to whole genera.</title>
        <authorList>
            <person name="Goeker M."/>
        </authorList>
    </citation>
    <scope>NUCLEOTIDE SEQUENCE [LARGE SCALE GENOMIC DNA]</scope>
    <source>
        <strain evidence="6 7">DSM 29329</strain>
    </source>
</reference>
<comment type="similarity">
    <text evidence="1">Belongs to the LysR transcriptional regulatory family.</text>
</comment>
<dbReference type="Proteomes" id="UP000244069">
    <property type="component" value="Unassembled WGS sequence"/>
</dbReference>
<dbReference type="PRINTS" id="PR00039">
    <property type="entry name" value="HTHLYSR"/>
</dbReference>
<dbReference type="PANTHER" id="PTHR30126:SF39">
    <property type="entry name" value="HTH-TYPE TRANSCRIPTIONAL REGULATOR CYSL"/>
    <property type="match status" value="1"/>
</dbReference>
<dbReference type="FunFam" id="1.10.10.10:FF:000001">
    <property type="entry name" value="LysR family transcriptional regulator"/>
    <property type="match status" value="1"/>
</dbReference>
<feature type="domain" description="HTH lysR-type" evidence="5">
    <location>
        <begin position="1"/>
        <end position="58"/>
    </location>
</feature>
<comment type="caution">
    <text evidence="6">The sequence shown here is derived from an EMBL/GenBank/DDBJ whole genome shotgun (WGS) entry which is preliminary data.</text>
</comment>
<dbReference type="AlphaFoldDB" id="A0A2T6AZP9"/>
<dbReference type="PROSITE" id="PS50931">
    <property type="entry name" value="HTH_LYSR"/>
    <property type="match status" value="1"/>
</dbReference>
<dbReference type="Pfam" id="PF00126">
    <property type="entry name" value="HTH_1"/>
    <property type="match status" value="1"/>
</dbReference>
<organism evidence="6 7">
    <name type="scientific">Allosediminivita pacifica</name>
    <dbReference type="NCBI Taxonomy" id="1267769"/>
    <lineage>
        <taxon>Bacteria</taxon>
        <taxon>Pseudomonadati</taxon>
        <taxon>Pseudomonadota</taxon>
        <taxon>Alphaproteobacteria</taxon>
        <taxon>Rhodobacterales</taxon>
        <taxon>Paracoccaceae</taxon>
        <taxon>Allosediminivita</taxon>
    </lineage>
</organism>
<dbReference type="RefSeq" id="WP_107975544.1">
    <property type="nucleotide sequence ID" value="NZ_BMEZ01000007.1"/>
</dbReference>
<evidence type="ECO:0000256" key="4">
    <source>
        <dbReference type="ARBA" id="ARBA00023163"/>
    </source>
</evidence>
<evidence type="ECO:0000256" key="3">
    <source>
        <dbReference type="ARBA" id="ARBA00023125"/>
    </source>
</evidence>
<dbReference type="InterPro" id="IPR005119">
    <property type="entry name" value="LysR_subst-bd"/>
</dbReference>
<accession>A0A2T6AZP9</accession>
<dbReference type="GO" id="GO:0003700">
    <property type="term" value="F:DNA-binding transcription factor activity"/>
    <property type="evidence" value="ECO:0007669"/>
    <property type="project" value="InterPro"/>
</dbReference>
<dbReference type="GO" id="GO:0000976">
    <property type="term" value="F:transcription cis-regulatory region binding"/>
    <property type="evidence" value="ECO:0007669"/>
    <property type="project" value="TreeGrafter"/>
</dbReference>
<dbReference type="CDD" id="cd08420">
    <property type="entry name" value="PBP2_CysL_like"/>
    <property type="match status" value="1"/>
</dbReference>
<gene>
    <name evidence="6" type="ORF">C8N44_107127</name>
</gene>
<dbReference type="InterPro" id="IPR000847">
    <property type="entry name" value="LysR_HTH_N"/>
</dbReference>
<dbReference type="PANTHER" id="PTHR30126">
    <property type="entry name" value="HTH-TYPE TRANSCRIPTIONAL REGULATOR"/>
    <property type="match status" value="1"/>
</dbReference>
<keyword evidence="3 6" id="KW-0238">DNA-binding</keyword>
<protein>
    <submittedName>
        <fullName evidence="6">DNA-binding transcriptional LysR family regulator</fullName>
    </submittedName>
</protein>
<keyword evidence="4" id="KW-0804">Transcription</keyword>
<proteinExistence type="inferred from homology"/>
<evidence type="ECO:0000256" key="2">
    <source>
        <dbReference type="ARBA" id="ARBA00023015"/>
    </source>
</evidence>
<sequence>MTLDQLRIFLKVAEQGHVTRAAQMLNLTQSAVSASLAALETTHDVKLFDRVGRGIALTEAGRQFIPSARAVLDQARLAGEVLNDLATEALGSLRLQASQTVANYWLPPILVAMHESHPRIDLTLTQGNTGSVAAAVLSGSADMGFVEGEITQDRLERRVVAQDELVLVMARDHPLAGHECVTRDDYLAYPWIIREPGSGTRSEFDAHLAEMGIDPAQLSVFLEMPSNEAILAAIAAGPSLTMLSRRAVGGAAPDQNLRAMPVTWARRPERHFSVLTHPDRYRTRAQQALLAILDSHAGQDL</sequence>
<name>A0A2T6AZP9_9RHOB</name>
<evidence type="ECO:0000313" key="7">
    <source>
        <dbReference type="Proteomes" id="UP000244069"/>
    </source>
</evidence>
<evidence type="ECO:0000313" key="6">
    <source>
        <dbReference type="EMBL" id="PTX49287.1"/>
    </source>
</evidence>
<keyword evidence="7" id="KW-1185">Reference proteome</keyword>
<dbReference type="Gene3D" id="1.10.10.10">
    <property type="entry name" value="Winged helix-like DNA-binding domain superfamily/Winged helix DNA-binding domain"/>
    <property type="match status" value="1"/>
</dbReference>
<dbReference type="InterPro" id="IPR036390">
    <property type="entry name" value="WH_DNA-bd_sf"/>
</dbReference>
<dbReference type="SUPFAM" id="SSF53850">
    <property type="entry name" value="Periplasmic binding protein-like II"/>
    <property type="match status" value="1"/>
</dbReference>
<keyword evidence="2" id="KW-0805">Transcription regulation</keyword>
<dbReference type="Gene3D" id="3.40.190.290">
    <property type="match status" value="1"/>
</dbReference>
<dbReference type="Pfam" id="PF03466">
    <property type="entry name" value="LysR_substrate"/>
    <property type="match status" value="1"/>
</dbReference>